<keyword evidence="1" id="KW-1133">Transmembrane helix</keyword>
<dbReference type="EMBL" id="SSOP01000029">
    <property type="protein sequence ID" value="KAB5593851.1"/>
    <property type="molecule type" value="Genomic_DNA"/>
</dbReference>
<organism evidence="2 3">
    <name type="scientific">Ceratobasidium theobromae</name>
    <dbReference type="NCBI Taxonomy" id="1582974"/>
    <lineage>
        <taxon>Eukaryota</taxon>
        <taxon>Fungi</taxon>
        <taxon>Dikarya</taxon>
        <taxon>Basidiomycota</taxon>
        <taxon>Agaricomycotina</taxon>
        <taxon>Agaricomycetes</taxon>
        <taxon>Cantharellales</taxon>
        <taxon>Ceratobasidiaceae</taxon>
        <taxon>Ceratobasidium</taxon>
    </lineage>
</organism>
<feature type="transmembrane region" description="Helical" evidence="1">
    <location>
        <begin position="43"/>
        <end position="65"/>
    </location>
</feature>
<proteinExistence type="predicted"/>
<gene>
    <name evidence="2" type="ORF">CTheo_2703</name>
</gene>
<dbReference type="Proteomes" id="UP000383932">
    <property type="component" value="Unassembled WGS sequence"/>
</dbReference>
<keyword evidence="1" id="KW-0472">Membrane</keyword>
<accession>A0A5N5QQL7</accession>
<sequence>MVWFNKRCCTKHDDYKIIPDSESEPLIIGMDEKIKRRRSRRRLCHWLFAAVALILVGHGVFAYMYCRSHVECVPYEGGTTTVELPINYRGSAVLLHSSIASHDVFVTRVEKETNLVKVTFEEEEKTERAAELRVCTLKGGKITGVGVFAPKNAQDSLPVIKSVKVEVPVGVPPPSIDLLPPPRRRCSSITGFLKWVGVWDSKGTNAAKLQAAAEYN</sequence>
<dbReference type="OrthoDB" id="3224089at2759"/>
<reference evidence="2 3" key="1">
    <citation type="journal article" date="2019" name="Fungal Biol. Biotechnol.">
        <title>Draft genome sequence of fastidious pathogen Ceratobasidium theobromae, which causes vascular-streak dieback in Theobroma cacao.</title>
        <authorList>
            <person name="Ali S.S."/>
            <person name="Asman A."/>
            <person name="Shao J."/>
            <person name="Firmansyah A.P."/>
            <person name="Susilo A.W."/>
            <person name="Rosmana A."/>
            <person name="McMahon P."/>
            <person name="Junaid M."/>
            <person name="Guest D."/>
            <person name="Kheng T.Y."/>
            <person name="Meinhardt L.W."/>
            <person name="Bailey B.A."/>
        </authorList>
    </citation>
    <scope>NUCLEOTIDE SEQUENCE [LARGE SCALE GENOMIC DNA]</scope>
    <source>
        <strain evidence="2 3">CT2</strain>
    </source>
</reference>
<comment type="caution">
    <text evidence="2">The sequence shown here is derived from an EMBL/GenBank/DDBJ whole genome shotgun (WGS) entry which is preliminary data.</text>
</comment>
<evidence type="ECO:0000313" key="3">
    <source>
        <dbReference type="Proteomes" id="UP000383932"/>
    </source>
</evidence>
<evidence type="ECO:0000313" key="2">
    <source>
        <dbReference type="EMBL" id="KAB5593851.1"/>
    </source>
</evidence>
<evidence type="ECO:0008006" key="4">
    <source>
        <dbReference type="Google" id="ProtNLM"/>
    </source>
</evidence>
<keyword evidence="3" id="KW-1185">Reference proteome</keyword>
<protein>
    <recommendedName>
        <fullName evidence="4">Transmembrane protein</fullName>
    </recommendedName>
</protein>
<name>A0A5N5QQL7_9AGAM</name>
<dbReference type="AlphaFoldDB" id="A0A5N5QQL7"/>
<evidence type="ECO:0000256" key="1">
    <source>
        <dbReference type="SAM" id="Phobius"/>
    </source>
</evidence>
<keyword evidence="1" id="KW-0812">Transmembrane</keyword>